<proteinExistence type="predicted"/>
<evidence type="ECO:0000256" key="3">
    <source>
        <dbReference type="ARBA" id="ARBA00023163"/>
    </source>
</evidence>
<dbReference type="Gene3D" id="1.10.10.10">
    <property type="entry name" value="Winged helix-like DNA-binding domain superfamily/Winged helix DNA-binding domain"/>
    <property type="match status" value="1"/>
</dbReference>
<protein>
    <submittedName>
        <fullName evidence="5">Transcriptional regulator</fullName>
    </submittedName>
</protein>
<dbReference type="InterPro" id="IPR019885">
    <property type="entry name" value="Tscrpt_reg_HTH_AsnC-type_CS"/>
</dbReference>
<evidence type="ECO:0000256" key="2">
    <source>
        <dbReference type="ARBA" id="ARBA00023125"/>
    </source>
</evidence>
<gene>
    <name evidence="5" type="ORF">BKE38_18570</name>
</gene>
<dbReference type="InterPro" id="IPR000485">
    <property type="entry name" value="AsnC-type_HTH_dom"/>
</dbReference>
<dbReference type="InterPro" id="IPR019888">
    <property type="entry name" value="Tscrpt_reg_AsnC-like"/>
</dbReference>
<dbReference type="Gene3D" id="3.30.70.920">
    <property type="match status" value="1"/>
</dbReference>
<reference evidence="5 6" key="1">
    <citation type="submission" date="2016-10" db="EMBL/GenBank/DDBJ databases">
        <title>Draft Genome sequence of Roseomonas sp. strain M3.</title>
        <authorList>
            <person name="Subhash Y."/>
            <person name="Lee S."/>
        </authorList>
    </citation>
    <scope>NUCLEOTIDE SEQUENCE [LARGE SCALE GENOMIC DNA]</scope>
    <source>
        <strain evidence="5 6">M3</strain>
    </source>
</reference>
<dbReference type="AlphaFoldDB" id="A0A1V2GYQ8"/>
<dbReference type="SUPFAM" id="SSF54909">
    <property type="entry name" value="Dimeric alpha+beta barrel"/>
    <property type="match status" value="1"/>
</dbReference>
<dbReference type="InterPro" id="IPR011991">
    <property type="entry name" value="ArsR-like_HTH"/>
</dbReference>
<keyword evidence="6" id="KW-1185">Reference proteome</keyword>
<evidence type="ECO:0000313" key="5">
    <source>
        <dbReference type="EMBL" id="ONG50321.1"/>
    </source>
</evidence>
<accession>A0A1V2GYQ8</accession>
<comment type="caution">
    <text evidence="5">The sequence shown here is derived from an EMBL/GenBank/DDBJ whole genome shotgun (WGS) entry which is preliminary data.</text>
</comment>
<feature type="domain" description="HTH asnC-type" evidence="4">
    <location>
        <begin position="1"/>
        <end position="62"/>
    </location>
</feature>
<dbReference type="EMBL" id="MLCO01000193">
    <property type="protein sequence ID" value="ONG50321.1"/>
    <property type="molecule type" value="Genomic_DNA"/>
</dbReference>
<dbReference type="PANTHER" id="PTHR30154">
    <property type="entry name" value="LEUCINE-RESPONSIVE REGULATORY PROTEIN"/>
    <property type="match status" value="1"/>
</dbReference>
<keyword evidence="3" id="KW-0804">Transcription</keyword>
<keyword evidence="2" id="KW-0238">DNA-binding</keyword>
<dbReference type="GO" id="GO:0043565">
    <property type="term" value="F:sequence-specific DNA binding"/>
    <property type="evidence" value="ECO:0007669"/>
    <property type="project" value="InterPro"/>
</dbReference>
<evidence type="ECO:0000259" key="4">
    <source>
        <dbReference type="PROSITE" id="PS50956"/>
    </source>
</evidence>
<name>A0A1V2GYQ8_9PROT</name>
<dbReference type="GO" id="GO:0006355">
    <property type="term" value="P:regulation of DNA-templated transcription"/>
    <property type="evidence" value="ECO:0007669"/>
    <property type="project" value="UniProtKB-ARBA"/>
</dbReference>
<dbReference type="GO" id="GO:0043200">
    <property type="term" value="P:response to amino acid"/>
    <property type="evidence" value="ECO:0007669"/>
    <property type="project" value="TreeGrafter"/>
</dbReference>
<organism evidence="5 6">
    <name type="scientific">Teichococcus deserti</name>
    <dbReference type="NCBI Taxonomy" id="1817963"/>
    <lineage>
        <taxon>Bacteria</taxon>
        <taxon>Pseudomonadati</taxon>
        <taxon>Pseudomonadota</taxon>
        <taxon>Alphaproteobacteria</taxon>
        <taxon>Acetobacterales</taxon>
        <taxon>Roseomonadaceae</taxon>
        <taxon>Roseomonas</taxon>
    </lineage>
</organism>
<evidence type="ECO:0000256" key="1">
    <source>
        <dbReference type="ARBA" id="ARBA00023015"/>
    </source>
</evidence>
<dbReference type="PRINTS" id="PR00033">
    <property type="entry name" value="HTHASNC"/>
</dbReference>
<dbReference type="RefSeq" id="WP_076958809.1">
    <property type="nucleotide sequence ID" value="NZ_MLCO01000193.1"/>
</dbReference>
<dbReference type="InterPro" id="IPR011008">
    <property type="entry name" value="Dimeric_a/b-barrel"/>
</dbReference>
<dbReference type="Pfam" id="PF13404">
    <property type="entry name" value="HTH_AsnC-type"/>
    <property type="match status" value="1"/>
</dbReference>
<keyword evidence="1" id="KW-0805">Transcription regulation</keyword>
<dbReference type="PROSITE" id="PS00519">
    <property type="entry name" value="HTH_ASNC_1"/>
    <property type="match status" value="1"/>
</dbReference>
<dbReference type="CDD" id="cd00090">
    <property type="entry name" value="HTH_ARSR"/>
    <property type="match status" value="1"/>
</dbReference>
<dbReference type="Pfam" id="PF01037">
    <property type="entry name" value="AsnC_trans_reg"/>
    <property type="match status" value="1"/>
</dbReference>
<dbReference type="InterPro" id="IPR019887">
    <property type="entry name" value="Tscrpt_reg_AsnC/Lrp_C"/>
</dbReference>
<dbReference type="GO" id="GO:0005829">
    <property type="term" value="C:cytosol"/>
    <property type="evidence" value="ECO:0007669"/>
    <property type="project" value="TreeGrafter"/>
</dbReference>
<dbReference type="OrthoDB" id="9813313at2"/>
<dbReference type="SUPFAM" id="SSF46785">
    <property type="entry name" value="Winged helix' DNA-binding domain"/>
    <property type="match status" value="1"/>
</dbReference>
<dbReference type="InterPro" id="IPR036388">
    <property type="entry name" value="WH-like_DNA-bd_sf"/>
</dbReference>
<dbReference type="PANTHER" id="PTHR30154:SF17">
    <property type="entry name" value="DNA-BINDING TRANSCRIPTIONAL ACTIVATOR DECR"/>
    <property type="match status" value="1"/>
</dbReference>
<dbReference type="SMART" id="SM00344">
    <property type="entry name" value="HTH_ASNC"/>
    <property type="match status" value="1"/>
</dbReference>
<sequence>MDEIDRKILGLLQADATLSVAQLADKVGLSTTPCWKRVQKLEGQGVITRRVALVAPEAVGLGFSVFVAIEAGDHSEAWLQRFAEAVAAMPEVMEAYRMAGEVDYMLRVAVADMAAYDTFYKKLIAATAPRNVTSRFAMERMKHTTAYPLGGPAFRDRQAEAARE</sequence>
<dbReference type="InterPro" id="IPR036390">
    <property type="entry name" value="WH_DNA-bd_sf"/>
</dbReference>
<dbReference type="Proteomes" id="UP000188879">
    <property type="component" value="Unassembled WGS sequence"/>
</dbReference>
<dbReference type="PROSITE" id="PS50956">
    <property type="entry name" value="HTH_ASNC_2"/>
    <property type="match status" value="1"/>
</dbReference>
<evidence type="ECO:0000313" key="6">
    <source>
        <dbReference type="Proteomes" id="UP000188879"/>
    </source>
</evidence>